<sequence>MIAEPADSSSGPCLMTRPIFWTIFSVAVGAVLLTTTPPTAIGQETEPIDIELEGQRQPDHQQAARLERCLSFPPPSNGASSFESVQIETANILLYEQFFELFLRAQPVFRMDHPLVDHIRAYCYRHVLIVVRQDLKTPRPTGWVQVNFLVRDIETIHRELEEAGRRLASIEQGMQKNPFPLRIKRMIPRNQCRVDRLEVSGPEGFMIGFNQIHKETCRPPAINDDPRQ</sequence>
<keyword evidence="2" id="KW-1185">Reference proteome</keyword>
<dbReference type="STRING" id="1715989.NITINOP_3187"/>
<evidence type="ECO:0000313" key="2">
    <source>
        <dbReference type="Proteomes" id="UP000066284"/>
    </source>
</evidence>
<dbReference type="EMBL" id="LN885086">
    <property type="protein sequence ID" value="CUQ68159.1"/>
    <property type="molecule type" value="Genomic_DNA"/>
</dbReference>
<accession>A0A0S4KWG4</accession>
<gene>
    <name evidence="1" type="ORF">NITINOP_3187</name>
</gene>
<organism evidence="1 2">
    <name type="scientific">Candidatus Nitrospira inopinata</name>
    <dbReference type="NCBI Taxonomy" id="1715989"/>
    <lineage>
        <taxon>Bacteria</taxon>
        <taxon>Pseudomonadati</taxon>
        <taxon>Nitrospirota</taxon>
        <taxon>Nitrospiria</taxon>
        <taxon>Nitrospirales</taxon>
        <taxon>Nitrospiraceae</taxon>
        <taxon>Nitrospira</taxon>
    </lineage>
</organism>
<protein>
    <submittedName>
        <fullName evidence="1">Uncharacterized protein</fullName>
    </submittedName>
</protein>
<name>A0A0S4KWG4_9BACT</name>
<proteinExistence type="predicted"/>
<dbReference type="Proteomes" id="UP000066284">
    <property type="component" value="Chromosome 1"/>
</dbReference>
<dbReference type="KEGG" id="nio:NITINOP_3187"/>
<dbReference type="AlphaFoldDB" id="A0A0S4KWG4"/>
<dbReference type="CDD" id="cd06587">
    <property type="entry name" value="VOC"/>
    <property type="match status" value="1"/>
</dbReference>
<reference evidence="2" key="1">
    <citation type="submission" date="2015-09" db="EMBL/GenBank/DDBJ databases">
        <authorList>
            <person name="Daims H."/>
        </authorList>
    </citation>
    <scope>NUCLEOTIDE SEQUENCE [LARGE SCALE GENOMIC DNA]</scope>
</reference>
<evidence type="ECO:0000313" key="1">
    <source>
        <dbReference type="EMBL" id="CUQ68159.1"/>
    </source>
</evidence>